<sequence length="397" mass="43623">MMKKIVLTVVICVIVLAAVSFLTGFWNNSPKINVTRVGFVYSEDESTPYTANFAKAQHALEEEYGDKVEVLYKSNVHSRDSEQPIRDLIREGVRIIFINLDSDIPVTLAREFPDVQFCQISMPTISLDGTTENYHTFNGEIYQARYVSGIAAGMKLRQLLDNGALLPRDALVGYVGANASAEVISGYTAFLLGVRSVAPEATMRVRYTGSWSNYAEEKEQTRELINEGCVIIAQHVNTMASAIACEEAAASGQSVYHVGYHQSMMDVAPSCALCSVRTNWAPYVIQAVKAVMKGEKIENVVEAHAHGRDMSAGFESGWVELLELNKSIAAEGTREKIDNAIENLIKGKTKVFSGNYTGVNPLNPANIIDLNAGYTENQYSSNPSFGYVLKECITVEN</sequence>
<evidence type="ECO:0000313" key="2">
    <source>
        <dbReference type="Proteomes" id="UP000682782"/>
    </source>
</evidence>
<gene>
    <name evidence="1" type="ORF">JYE49_06725</name>
</gene>
<proteinExistence type="predicted"/>
<organism evidence="1 2">
    <name type="scientific">Aristaeella hokkaidonensis</name>
    <dbReference type="NCBI Taxonomy" id="3046382"/>
    <lineage>
        <taxon>Bacteria</taxon>
        <taxon>Bacillati</taxon>
        <taxon>Bacillota</taxon>
        <taxon>Clostridia</taxon>
        <taxon>Eubacteriales</taxon>
        <taxon>Aristaeellaceae</taxon>
        <taxon>Aristaeella</taxon>
    </lineage>
</organism>
<dbReference type="EMBL" id="CP068393">
    <property type="protein sequence ID" value="QUC68378.1"/>
    <property type="molecule type" value="Genomic_DNA"/>
</dbReference>
<evidence type="ECO:0000313" key="1">
    <source>
        <dbReference type="EMBL" id="QUC68378.1"/>
    </source>
</evidence>
<accession>A0AC61NMU3</accession>
<reference evidence="1" key="1">
    <citation type="submission" date="2021-01" db="EMBL/GenBank/DDBJ databases">
        <title>Complete genome sequence of Clostridiales bacterium R-7.</title>
        <authorList>
            <person name="Mahoney-Kurpe S.C."/>
            <person name="Palevich N."/>
            <person name="Koike S."/>
            <person name="Moon C.D."/>
            <person name="Attwood G.T."/>
        </authorList>
    </citation>
    <scope>NUCLEOTIDE SEQUENCE</scope>
    <source>
        <strain evidence="1">R-7</strain>
    </source>
</reference>
<keyword evidence="2" id="KW-1185">Reference proteome</keyword>
<protein>
    <submittedName>
        <fullName evidence="1">BMP family ABC transporter substrate-binding protein</fullName>
    </submittedName>
</protein>
<dbReference type="Proteomes" id="UP000682782">
    <property type="component" value="Chromosome"/>
</dbReference>
<name>A0AC61NMU3_9FIRM</name>